<evidence type="ECO:0000313" key="2">
    <source>
        <dbReference type="Proteomes" id="UP000503440"/>
    </source>
</evidence>
<dbReference type="InterPro" id="IPR032538">
    <property type="entry name" value="DUF4951"/>
</dbReference>
<reference evidence="1 2" key="1">
    <citation type="submission" date="2019-09" db="EMBL/GenBank/DDBJ databases">
        <title>Non-baumannii Acinetobacter spp. carrying blaNDM-1 isolated in China.</title>
        <authorList>
            <person name="Cui C."/>
            <person name="Chen C."/>
            <person name="Sun J."/>
            <person name="Liu Y."/>
        </authorList>
    </citation>
    <scope>NUCLEOTIDE SEQUENCE [LARGE SCALE GENOMIC DNA]</scope>
    <source>
        <strain evidence="1 2">B18</strain>
    </source>
</reference>
<dbReference type="Proteomes" id="UP000503440">
    <property type="component" value="Chromosome"/>
</dbReference>
<accession>A0A6C0Y5N7</accession>
<evidence type="ECO:0000313" key="1">
    <source>
        <dbReference type="EMBL" id="QIC71045.1"/>
    </source>
</evidence>
<dbReference type="AlphaFoldDB" id="A0A6C0Y5N7"/>
<dbReference type="Pfam" id="PF16309">
    <property type="entry name" value="DUF4951"/>
    <property type="match status" value="1"/>
</dbReference>
<organism evidence="1 2">
    <name type="scientific">Acinetobacter indicus</name>
    <dbReference type="NCBI Taxonomy" id="756892"/>
    <lineage>
        <taxon>Bacteria</taxon>
        <taxon>Pseudomonadati</taxon>
        <taxon>Pseudomonadota</taxon>
        <taxon>Gammaproteobacteria</taxon>
        <taxon>Moraxellales</taxon>
        <taxon>Moraxellaceae</taxon>
        <taxon>Acinetobacter</taxon>
    </lineage>
</organism>
<dbReference type="EMBL" id="CP044455">
    <property type="protein sequence ID" value="QIC71045.1"/>
    <property type="molecule type" value="Genomic_DNA"/>
</dbReference>
<dbReference type="InterPro" id="IPR038343">
    <property type="entry name" value="DUF4951_sf"/>
</dbReference>
<dbReference type="Gene3D" id="4.10.640.20">
    <property type="match status" value="1"/>
</dbReference>
<protein>
    <submittedName>
        <fullName evidence="1">DUF4951 domain-containing protein</fullName>
    </submittedName>
</protein>
<dbReference type="RefSeq" id="WP_104470612.1">
    <property type="nucleotide sequence ID" value="NZ_CAXNYR010000017.1"/>
</dbReference>
<dbReference type="GeneID" id="69465073"/>
<name>A0A6C0Y5N7_9GAMM</name>
<proteinExistence type="predicted"/>
<gene>
    <name evidence="1" type="ORF">FSC09_11840</name>
</gene>
<sequence length="129" mass="14086">MFKIVITSLGLLCSTLALAELSISEKMRPVVYSQVNPEMARLPVPATPNQMNLPAFGQGLIGWGSGPEGAQARLDSITAADVHQMQIQGLTLEMVQAWQAFYTHESQRNPGNPTAPLRALLMQKIVSLW</sequence>